<organism evidence="9 10">
    <name type="scientific">Ditylenchus destructor</name>
    <dbReference type="NCBI Taxonomy" id="166010"/>
    <lineage>
        <taxon>Eukaryota</taxon>
        <taxon>Metazoa</taxon>
        <taxon>Ecdysozoa</taxon>
        <taxon>Nematoda</taxon>
        <taxon>Chromadorea</taxon>
        <taxon>Rhabditida</taxon>
        <taxon>Tylenchina</taxon>
        <taxon>Tylenchomorpha</taxon>
        <taxon>Sphaerularioidea</taxon>
        <taxon>Anguinidae</taxon>
        <taxon>Anguininae</taxon>
        <taxon>Ditylenchus</taxon>
    </lineage>
</organism>
<dbReference type="Gene3D" id="3.30.1120.10">
    <property type="match status" value="1"/>
</dbReference>
<proteinExistence type="inferred from homology"/>
<comment type="cofactor">
    <cofactor evidence="1">
        <name>Ca(2+)</name>
        <dbReference type="ChEBI" id="CHEBI:29108"/>
    </cofactor>
</comment>
<sequence>MRIAILGNSVFYLISTVFLSDVILGASKNPKRISPNIILILADDLGYGDVDWHDRNLYTPNLRNLAFSDHSVQLSNSYVGQLCTPTRAALMTGLYPFHTGTQNGVFLQTEPSSVPLDYPFFPQYLRKSGYRTYMVGKWHLGYCRRDYLPTVRGGFDSFYGYYGPQTGYFNHSADLYDKNDGVFMRVFVCERNQPSHNGAPTKDTSQTLLPLFSQYTRLCRLQIYCSMLAAMDEAVGRVVDHLKQTGLYKDTVIIFSSDNGGDANFGASNAPLRGSKNTLWEGGTKTTTLVHYPRMIHQFAERHDLFHVVDWRTQFVYNIDTPTSAIRRYNYKLIYESPIPVISEGHGRTRLFDLSSDPLEQRDLSRQHPALVRQLVDKLITYQHHARKSVRNALDPRGNPALLNGAYASYWC</sequence>
<evidence type="ECO:0000256" key="2">
    <source>
        <dbReference type="ARBA" id="ARBA00008779"/>
    </source>
</evidence>
<dbReference type="InterPro" id="IPR017850">
    <property type="entry name" value="Alkaline_phosphatase_core_sf"/>
</dbReference>
<evidence type="ECO:0000256" key="7">
    <source>
        <dbReference type="SAM" id="SignalP"/>
    </source>
</evidence>
<protein>
    <submittedName>
        <fullName evidence="9">Sulfatase domain-containing protein</fullName>
    </submittedName>
</protein>
<feature type="signal peptide" evidence="7">
    <location>
        <begin position="1"/>
        <end position="25"/>
    </location>
</feature>
<keyword evidence="6" id="KW-0325">Glycoprotein</keyword>
<dbReference type="InterPro" id="IPR047115">
    <property type="entry name" value="ARSB"/>
</dbReference>
<dbReference type="InterPro" id="IPR024607">
    <property type="entry name" value="Sulfatase_CS"/>
</dbReference>
<comment type="caution">
    <text evidence="9">The sequence shown here is derived from an EMBL/GenBank/DDBJ whole genome shotgun (WGS) entry which is preliminary data.</text>
</comment>
<feature type="chain" id="PRO_5042228730" evidence="7">
    <location>
        <begin position="26"/>
        <end position="412"/>
    </location>
</feature>
<dbReference type="GO" id="GO:0008484">
    <property type="term" value="F:sulfuric ester hydrolase activity"/>
    <property type="evidence" value="ECO:0007669"/>
    <property type="project" value="InterPro"/>
</dbReference>
<evidence type="ECO:0000256" key="5">
    <source>
        <dbReference type="ARBA" id="ARBA00022837"/>
    </source>
</evidence>
<comment type="similarity">
    <text evidence="2">Belongs to the sulfatase family.</text>
</comment>
<dbReference type="GO" id="GO:0046872">
    <property type="term" value="F:metal ion binding"/>
    <property type="evidence" value="ECO:0007669"/>
    <property type="project" value="UniProtKB-KW"/>
</dbReference>
<evidence type="ECO:0000313" key="9">
    <source>
        <dbReference type="EMBL" id="KAI1720288.1"/>
    </source>
</evidence>
<keyword evidence="3" id="KW-0479">Metal-binding</keyword>
<evidence type="ECO:0000259" key="8">
    <source>
        <dbReference type="Pfam" id="PF00884"/>
    </source>
</evidence>
<keyword evidence="4" id="KW-0378">Hydrolase</keyword>
<dbReference type="SUPFAM" id="SSF53649">
    <property type="entry name" value="Alkaline phosphatase-like"/>
    <property type="match status" value="1"/>
</dbReference>
<dbReference type="Pfam" id="PF00884">
    <property type="entry name" value="Sulfatase"/>
    <property type="match status" value="2"/>
</dbReference>
<keyword evidence="7" id="KW-0732">Signal</keyword>
<feature type="domain" description="Sulfatase N-terminal" evidence="8">
    <location>
        <begin position="35"/>
        <end position="172"/>
    </location>
</feature>
<evidence type="ECO:0000313" key="10">
    <source>
        <dbReference type="Proteomes" id="UP001201812"/>
    </source>
</evidence>
<gene>
    <name evidence="9" type="ORF">DdX_05673</name>
</gene>
<accession>A0AAD4N6K0</accession>
<evidence type="ECO:0000256" key="1">
    <source>
        <dbReference type="ARBA" id="ARBA00001913"/>
    </source>
</evidence>
<dbReference type="PANTHER" id="PTHR10342:SF274">
    <property type="entry name" value="ARYLSULFATASE B"/>
    <property type="match status" value="1"/>
</dbReference>
<dbReference type="InterPro" id="IPR000917">
    <property type="entry name" value="Sulfatase_N"/>
</dbReference>
<name>A0AAD4N6K0_9BILA</name>
<keyword evidence="10" id="KW-1185">Reference proteome</keyword>
<dbReference type="EMBL" id="JAKKPZ010000006">
    <property type="protein sequence ID" value="KAI1720288.1"/>
    <property type="molecule type" value="Genomic_DNA"/>
</dbReference>
<evidence type="ECO:0000256" key="3">
    <source>
        <dbReference type="ARBA" id="ARBA00022723"/>
    </source>
</evidence>
<keyword evidence="5" id="KW-0106">Calcium</keyword>
<feature type="domain" description="Sulfatase N-terminal" evidence="8">
    <location>
        <begin position="221"/>
        <end position="311"/>
    </location>
</feature>
<dbReference type="PROSITE" id="PS00149">
    <property type="entry name" value="SULFATASE_2"/>
    <property type="match status" value="1"/>
</dbReference>
<dbReference type="Proteomes" id="UP001201812">
    <property type="component" value="Unassembled WGS sequence"/>
</dbReference>
<dbReference type="AlphaFoldDB" id="A0AAD4N6K0"/>
<reference evidence="9" key="1">
    <citation type="submission" date="2022-01" db="EMBL/GenBank/DDBJ databases">
        <title>Genome Sequence Resource for Two Populations of Ditylenchus destructor, the Migratory Endoparasitic Phytonematode.</title>
        <authorList>
            <person name="Zhang H."/>
            <person name="Lin R."/>
            <person name="Xie B."/>
        </authorList>
    </citation>
    <scope>NUCLEOTIDE SEQUENCE</scope>
    <source>
        <strain evidence="9">BazhouSP</strain>
    </source>
</reference>
<dbReference type="PANTHER" id="PTHR10342">
    <property type="entry name" value="ARYLSULFATASE"/>
    <property type="match status" value="1"/>
</dbReference>
<evidence type="ECO:0000256" key="6">
    <source>
        <dbReference type="ARBA" id="ARBA00023180"/>
    </source>
</evidence>
<dbReference type="Gene3D" id="3.40.720.10">
    <property type="entry name" value="Alkaline Phosphatase, subunit A"/>
    <property type="match status" value="2"/>
</dbReference>
<evidence type="ECO:0000256" key="4">
    <source>
        <dbReference type="ARBA" id="ARBA00022801"/>
    </source>
</evidence>